<feature type="compositionally biased region" description="Basic and acidic residues" evidence="2">
    <location>
        <begin position="293"/>
        <end position="303"/>
    </location>
</feature>
<dbReference type="RefSeq" id="XP_005710555.1">
    <property type="nucleotide sequence ID" value="XM_005710498.1"/>
</dbReference>
<evidence type="ECO:0000313" key="4">
    <source>
        <dbReference type="EMBL" id="CDF40261.1"/>
    </source>
</evidence>
<dbReference type="EMBL" id="HG002147">
    <property type="protein sequence ID" value="CDF40261.1"/>
    <property type="molecule type" value="Genomic_DNA"/>
</dbReference>
<reference evidence="5" key="1">
    <citation type="journal article" date="2013" name="Proc. Natl. Acad. Sci. U.S.A.">
        <title>Genome structure and metabolic features in the red seaweed Chondrus crispus shed light on evolution of the Archaeplastida.</title>
        <authorList>
            <person name="Collen J."/>
            <person name="Porcel B."/>
            <person name="Carre W."/>
            <person name="Ball S.G."/>
            <person name="Chaparro C."/>
            <person name="Tonon T."/>
            <person name="Barbeyron T."/>
            <person name="Michel G."/>
            <person name="Noel B."/>
            <person name="Valentin K."/>
            <person name="Elias M."/>
            <person name="Artiguenave F."/>
            <person name="Arun A."/>
            <person name="Aury J.M."/>
            <person name="Barbosa-Neto J.F."/>
            <person name="Bothwell J.H."/>
            <person name="Bouget F.Y."/>
            <person name="Brillet L."/>
            <person name="Cabello-Hurtado F."/>
            <person name="Capella-Gutierrez S."/>
            <person name="Charrier B."/>
            <person name="Cladiere L."/>
            <person name="Cock J.M."/>
            <person name="Coelho S.M."/>
            <person name="Colleoni C."/>
            <person name="Czjzek M."/>
            <person name="Da Silva C."/>
            <person name="Delage L."/>
            <person name="Denoeud F."/>
            <person name="Deschamps P."/>
            <person name="Dittami S.M."/>
            <person name="Gabaldon T."/>
            <person name="Gachon C.M."/>
            <person name="Groisillier A."/>
            <person name="Herve C."/>
            <person name="Jabbari K."/>
            <person name="Katinka M."/>
            <person name="Kloareg B."/>
            <person name="Kowalczyk N."/>
            <person name="Labadie K."/>
            <person name="Leblanc C."/>
            <person name="Lopez P.J."/>
            <person name="McLachlan D.H."/>
            <person name="Meslet-Cladiere L."/>
            <person name="Moustafa A."/>
            <person name="Nehr Z."/>
            <person name="Nyvall Collen P."/>
            <person name="Panaud O."/>
            <person name="Partensky F."/>
            <person name="Poulain J."/>
            <person name="Rensing S.A."/>
            <person name="Rousvoal S."/>
            <person name="Samson G."/>
            <person name="Symeonidi A."/>
            <person name="Weissenbach J."/>
            <person name="Zambounis A."/>
            <person name="Wincker P."/>
            <person name="Boyen C."/>
        </authorList>
    </citation>
    <scope>NUCLEOTIDE SEQUENCE [LARGE SCALE GENOMIC DNA]</scope>
    <source>
        <strain evidence="5">cv. Stackhouse</strain>
    </source>
</reference>
<dbReference type="Pfam" id="PF10358">
    <property type="entry name" value="NT-C2"/>
    <property type="match status" value="1"/>
</dbReference>
<feature type="region of interest" description="Disordered" evidence="2">
    <location>
        <begin position="160"/>
        <end position="343"/>
    </location>
</feature>
<sequence length="507" mass="54674">MKNVSSRIHVGKGSMTHIGTTPYRFRIEIFVSYVDHVKNVSDVCVTWERRGNSEATNLVKVKENKAVFKHTLSMESTLFRRVNNAKGAPSTNQDQLQFDEKKAKVVLRKGSSTGKAIGKIHLNMADYIRGPTSTVFADMKLSNGSIIVTRIEATMLHMGKKKKNDSKAGSEACSEMTDANSIEDSLFGDDDADLGDIEIETTPVPVEGKTPGAAVLSPVSSASASSTTASLTTKASGLDDLVGNGSMKEASSSPSSLKGTSGAQEDSYGPASSSSAALRNKSSQRGPRSLKSVKGDEELKESPSLRLKLKKKMKTKRKEKDPSKGEKEASTGALPPQSPERAAEVAELKNLVESLKKENAKLKASKQAAMDEIDALRTDLEACEAALEVGSRSASQPRGALEMSKTLKEKDKTITALEAQNDSLLQELEELHNEAVQGAGGVESAQITSLQNKIEDLEIALRREPQYMDVVNELKVTKVSLALANMEKEQAQFAMQTHCGQKSINNN</sequence>
<protein>
    <recommendedName>
        <fullName evidence="3">C2 NT-type domain-containing protein</fullName>
    </recommendedName>
</protein>
<dbReference type="AlphaFoldDB" id="R7QRX4"/>
<feature type="compositionally biased region" description="Basic and acidic residues" evidence="2">
    <location>
        <begin position="318"/>
        <end position="329"/>
    </location>
</feature>
<proteinExistence type="predicted"/>
<dbReference type="Gramene" id="CDF40261">
    <property type="protein sequence ID" value="CDF40261"/>
    <property type="gene ID" value="CHC_T00007096001"/>
</dbReference>
<gene>
    <name evidence="4" type="ORF">CHC_T00007096001</name>
</gene>
<accession>R7QRX4</accession>
<dbReference type="Gene3D" id="1.20.5.1700">
    <property type="match status" value="1"/>
</dbReference>
<evidence type="ECO:0000256" key="2">
    <source>
        <dbReference type="SAM" id="MobiDB-lite"/>
    </source>
</evidence>
<dbReference type="PROSITE" id="PS51840">
    <property type="entry name" value="C2_NT"/>
    <property type="match status" value="1"/>
</dbReference>
<keyword evidence="5" id="KW-1185">Reference proteome</keyword>
<dbReference type="OMA" id="EMTDANS"/>
<evidence type="ECO:0000256" key="1">
    <source>
        <dbReference type="SAM" id="Coils"/>
    </source>
</evidence>
<evidence type="ECO:0000259" key="3">
    <source>
        <dbReference type="PROSITE" id="PS51840"/>
    </source>
</evidence>
<keyword evidence="1" id="KW-0175">Coiled coil</keyword>
<feature type="coiled-coil region" evidence="1">
    <location>
        <begin position="345"/>
        <end position="434"/>
    </location>
</feature>
<feature type="domain" description="C2 NT-type" evidence="3">
    <location>
        <begin position="15"/>
        <end position="159"/>
    </location>
</feature>
<evidence type="ECO:0000313" key="5">
    <source>
        <dbReference type="Proteomes" id="UP000012073"/>
    </source>
</evidence>
<organism evidence="4 5">
    <name type="scientific">Chondrus crispus</name>
    <name type="common">Carrageen Irish moss</name>
    <name type="synonym">Polymorpha crispa</name>
    <dbReference type="NCBI Taxonomy" id="2769"/>
    <lineage>
        <taxon>Eukaryota</taxon>
        <taxon>Rhodophyta</taxon>
        <taxon>Florideophyceae</taxon>
        <taxon>Rhodymeniophycidae</taxon>
        <taxon>Gigartinales</taxon>
        <taxon>Gigartinaceae</taxon>
        <taxon>Chondrus</taxon>
    </lineage>
</organism>
<dbReference type="OrthoDB" id="5399at2759"/>
<feature type="compositionally biased region" description="Low complexity" evidence="2">
    <location>
        <begin position="213"/>
        <end position="236"/>
    </location>
</feature>
<dbReference type="Proteomes" id="UP000012073">
    <property type="component" value="Unassembled WGS sequence"/>
</dbReference>
<dbReference type="GeneID" id="17318267"/>
<feature type="compositionally biased region" description="Acidic residues" evidence="2">
    <location>
        <begin position="186"/>
        <end position="199"/>
    </location>
</feature>
<feature type="compositionally biased region" description="Basic residues" evidence="2">
    <location>
        <begin position="307"/>
        <end position="317"/>
    </location>
</feature>
<dbReference type="KEGG" id="ccp:CHC_T00007096001"/>
<name>R7QRX4_CHOCR</name>
<dbReference type="InterPro" id="IPR019448">
    <property type="entry name" value="NT-C2"/>
</dbReference>